<evidence type="ECO:0000313" key="1">
    <source>
        <dbReference type="EMBL" id="KAG7493145.1"/>
    </source>
</evidence>
<keyword evidence="2" id="KW-1185">Reference proteome</keyword>
<evidence type="ECO:0000313" key="2">
    <source>
        <dbReference type="Proteomes" id="UP000693946"/>
    </source>
</evidence>
<proteinExistence type="predicted"/>
<dbReference type="AlphaFoldDB" id="A0AAV6QJQ7"/>
<comment type="caution">
    <text evidence="1">The sequence shown here is derived from an EMBL/GenBank/DDBJ whole genome shotgun (WGS) entry which is preliminary data.</text>
</comment>
<accession>A0AAV6QJQ7</accession>
<dbReference type="Proteomes" id="UP000693946">
    <property type="component" value="Linkage Group LG4"/>
</dbReference>
<sequence length="72" mass="8560">MTLITANHISCIATVGRFSPMHVYTPAHIREDERRMERRERTLAYRKCQCRQTELEGMGFKCYILLQVEKEL</sequence>
<reference evidence="1 2" key="1">
    <citation type="journal article" date="2021" name="Sci. Rep.">
        <title>Chromosome anchoring in Senegalese sole (Solea senegalensis) reveals sex-associated markers and genome rearrangements in flatfish.</title>
        <authorList>
            <person name="Guerrero-Cozar I."/>
            <person name="Gomez-Garrido J."/>
            <person name="Berbel C."/>
            <person name="Martinez-Blanch J.F."/>
            <person name="Alioto T."/>
            <person name="Claros M.G."/>
            <person name="Gagnaire P.A."/>
            <person name="Manchado M."/>
        </authorList>
    </citation>
    <scope>NUCLEOTIDE SEQUENCE [LARGE SCALE GENOMIC DNA]</scope>
    <source>
        <strain evidence="1">Sse05_10M</strain>
    </source>
</reference>
<name>A0AAV6QJQ7_SOLSE</name>
<gene>
    <name evidence="1" type="ORF">JOB18_002081</name>
</gene>
<protein>
    <submittedName>
        <fullName evidence="1">Uncharacterized protein</fullName>
    </submittedName>
</protein>
<organism evidence="1 2">
    <name type="scientific">Solea senegalensis</name>
    <name type="common">Senegalese sole</name>
    <dbReference type="NCBI Taxonomy" id="28829"/>
    <lineage>
        <taxon>Eukaryota</taxon>
        <taxon>Metazoa</taxon>
        <taxon>Chordata</taxon>
        <taxon>Craniata</taxon>
        <taxon>Vertebrata</taxon>
        <taxon>Euteleostomi</taxon>
        <taxon>Actinopterygii</taxon>
        <taxon>Neopterygii</taxon>
        <taxon>Teleostei</taxon>
        <taxon>Neoteleostei</taxon>
        <taxon>Acanthomorphata</taxon>
        <taxon>Carangaria</taxon>
        <taxon>Pleuronectiformes</taxon>
        <taxon>Pleuronectoidei</taxon>
        <taxon>Soleidae</taxon>
        <taxon>Solea</taxon>
    </lineage>
</organism>
<dbReference type="EMBL" id="JAGKHQ010000016">
    <property type="protein sequence ID" value="KAG7493145.1"/>
    <property type="molecule type" value="Genomic_DNA"/>
</dbReference>